<accession>A0A9X5BEK0</accession>
<reference evidence="1" key="1">
    <citation type="submission" date="2018-09" db="EMBL/GenBank/DDBJ databases">
        <title>Murine metabolic-syndrome-specific gut microbial biobank.</title>
        <authorList>
            <person name="Liu C."/>
        </authorList>
    </citation>
    <scope>NUCLEOTIDE SEQUENCE</scope>
    <source>
        <strain evidence="1">D42-62</strain>
    </source>
</reference>
<comment type="caution">
    <text evidence="1">The sequence shown here is derived from an EMBL/GenBank/DDBJ whole genome shotgun (WGS) entry which is preliminary data.</text>
</comment>
<proteinExistence type="predicted"/>
<evidence type="ECO:0000313" key="1">
    <source>
        <dbReference type="EMBL" id="NBJ92581.1"/>
    </source>
</evidence>
<organism evidence="1 2">
    <name type="scientific">Parablautia muri</name>
    <dbReference type="NCBI Taxonomy" id="2320879"/>
    <lineage>
        <taxon>Bacteria</taxon>
        <taxon>Bacillati</taxon>
        <taxon>Bacillota</taxon>
        <taxon>Clostridia</taxon>
        <taxon>Lachnospirales</taxon>
        <taxon>Lachnospiraceae</taxon>
        <taxon>Parablautia</taxon>
    </lineage>
</organism>
<keyword evidence="2" id="KW-1185">Reference proteome</keyword>
<name>A0A9X5BEK0_9FIRM</name>
<sequence>MERNGLLANNKISERELEIVKTFEKNFWEILRMSDYKANQYVKDEQLIIDNNEIGNLATDMLDNIVIVSLNADLEGFLEKLEEEPYFKDNNLFIQWIRVCKEEREYASEDIKFFKNIEWDTLRTTIKHCFEYYVLTTNPYEKEFEGVSKEQLEIIAKVAFTLIEMIVVYNYSYDASKKRSWQMFVWEEKVFEVYWELIEKNRDKLWKNAVMQRILNLDKKVNAISNKIIKFDE</sequence>
<dbReference type="AlphaFoldDB" id="A0A9X5BEK0"/>
<dbReference type="Proteomes" id="UP001154420">
    <property type="component" value="Unassembled WGS sequence"/>
</dbReference>
<dbReference type="RefSeq" id="WP_160559672.1">
    <property type="nucleotide sequence ID" value="NZ_QZDT01000009.1"/>
</dbReference>
<dbReference type="EMBL" id="QZDT01000009">
    <property type="protein sequence ID" value="NBJ92581.1"/>
    <property type="molecule type" value="Genomic_DNA"/>
</dbReference>
<evidence type="ECO:0000313" key="2">
    <source>
        <dbReference type="Proteomes" id="UP001154420"/>
    </source>
</evidence>
<protein>
    <submittedName>
        <fullName evidence="1">Uncharacterized protein</fullName>
    </submittedName>
</protein>
<gene>
    <name evidence="1" type="ORF">D5281_08220</name>
</gene>